<protein>
    <submittedName>
        <fullName evidence="1">Uncharacterized protein</fullName>
    </submittedName>
</protein>
<accession>A0A7I7WPF5</accession>
<evidence type="ECO:0000313" key="2">
    <source>
        <dbReference type="Proteomes" id="UP000466187"/>
    </source>
</evidence>
<gene>
    <name evidence="1" type="ORF">MGAD_21130</name>
</gene>
<reference evidence="1 2" key="1">
    <citation type="journal article" date="2019" name="Emerg. Microbes Infect.">
        <title>Comprehensive subspecies identification of 175 nontuberculous mycobacteria species based on 7547 genomic profiles.</title>
        <authorList>
            <person name="Matsumoto Y."/>
            <person name="Kinjo T."/>
            <person name="Motooka D."/>
            <person name="Nabeya D."/>
            <person name="Jung N."/>
            <person name="Uechi K."/>
            <person name="Horii T."/>
            <person name="Iida T."/>
            <person name="Fujita J."/>
            <person name="Nakamura S."/>
        </authorList>
    </citation>
    <scope>NUCLEOTIDE SEQUENCE [LARGE SCALE GENOMIC DNA]</scope>
    <source>
        <strain evidence="1 2">JCM 12688</strain>
    </source>
</reference>
<dbReference type="AlphaFoldDB" id="A0A7I7WPF5"/>
<dbReference type="Proteomes" id="UP000466187">
    <property type="component" value="Chromosome"/>
</dbReference>
<evidence type="ECO:0000313" key="1">
    <source>
        <dbReference type="EMBL" id="BBZ17778.1"/>
    </source>
</evidence>
<sequence>MSAAGGLIFDSVRAGWSVEIYLESPADERALHILGANGVGLPEVFEFEPAWPDAVFLSAALHNRHRGVQRLVATSIRRHVTDIGVWGGGVTGFDAEAGREHRLSTAARAFKFHAMKAAGLGAEVAVVEPFHAR</sequence>
<dbReference type="KEGG" id="mgad:MGAD_21130"/>
<dbReference type="RefSeq" id="WP_264001856.1">
    <property type="nucleotide sequence ID" value="NZ_JACKRT010001032.1"/>
</dbReference>
<organism evidence="1 2">
    <name type="scientific">Mycolicibacterium gadium</name>
    <name type="common">Mycobacterium gadium</name>
    <dbReference type="NCBI Taxonomy" id="1794"/>
    <lineage>
        <taxon>Bacteria</taxon>
        <taxon>Bacillati</taxon>
        <taxon>Actinomycetota</taxon>
        <taxon>Actinomycetes</taxon>
        <taxon>Mycobacteriales</taxon>
        <taxon>Mycobacteriaceae</taxon>
        <taxon>Mycolicibacterium</taxon>
    </lineage>
</organism>
<proteinExistence type="predicted"/>
<dbReference type="EMBL" id="AP022608">
    <property type="protein sequence ID" value="BBZ17778.1"/>
    <property type="molecule type" value="Genomic_DNA"/>
</dbReference>
<name>A0A7I7WPF5_MYCGU</name>